<dbReference type="EMBL" id="RBIQ01000007">
    <property type="protein sequence ID" value="RKR14903.1"/>
    <property type="molecule type" value="Genomic_DNA"/>
</dbReference>
<dbReference type="RefSeq" id="WP_121064520.1">
    <property type="nucleotide sequence ID" value="NZ_RBIQ01000007.1"/>
</dbReference>
<evidence type="ECO:0000256" key="1">
    <source>
        <dbReference type="ARBA" id="ARBA00008791"/>
    </source>
</evidence>
<organism evidence="3 4">
    <name type="scientific">Maribacter vaceletii</name>
    <dbReference type="NCBI Taxonomy" id="1206816"/>
    <lineage>
        <taxon>Bacteria</taxon>
        <taxon>Pseudomonadati</taxon>
        <taxon>Bacteroidota</taxon>
        <taxon>Flavobacteriia</taxon>
        <taxon>Flavobacteriales</taxon>
        <taxon>Flavobacteriaceae</taxon>
        <taxon>Maribacter</taxon>
    </lineage>
</organism>
<evidence type="ECO:0000259" key="2">
    <source>
        <dbReference type="Pfam" id="PF00582"/>
    </source>
</evidence>
<proteinExistence type="inferred from homology"/>
<dbReference type="PRINTS" id="PR01438">
    <property type="entry name" value="UNVRSLSTRESS"/>
</dbReference>
<dbReference type="InterPro" id="IPR006016">
    <property type="entry name" value="UspA"/>
</dbReference>
<dbReference type="AlphaFoldDB" id="A0A495EEC8"/>
<dbReference type="InterPro" id="IPR006015">
    <property type="entry name" value="Universal_stress_UspA"/>
</dbReference>
<dbReference type="Gene3D" id="3.40.50.12370">
    <property type="match status" value="1"/>
</dbReference>
<comment type="similarity">
    <text evidence="1">Belongs to the universal stress protein A family.</text>
</comment>
<dbReference type="SUPFAM" id="SSF52402">
    <property type="entry name" value="Adenine nucleotide alpha hydrolases-like"/>
    <property type="match status" value="1"/>
</dbReference>
<evidence type="ECO:0000313" key="4">
    <source>
        <dbReference type="Proteomes" id="UP000269412"/>
    </source>
</evidence>
<dbReference type="PANTHER" id="PTHR46268">
    <property type="entry name" value="STRESS RESPONSE PROTEIN NHAX"/>
    <property type="match status" value="1"/>
</dbReference>
<sequence length="265" mass="29383">MKNILVPIGTSSTSHETLQYAVDFANEFSSNIFVMDVFNVSAKAGNLANISEKVAENSRERLKEIITKINAKNVTIKIATYNGGIVDGIKDLDKELGIDIIILAPRSNAIEEELYLGNTSGKIIKRTDIPALLVPKGSSYVAFKNILVAFKSGVIKRNRILNSLVTIRKKYDAKVNLLLVKTPGYVDSDLNVNTALMDISSKLTLTENATTYLGVTQHLQSFSPELLCVFRRKRGFFKKLWEKNTVLKSEFFAPIPVLVLSANKN</sequence>
<protein>
    <submittedName>
        <fullName evidence="3">Nucleotide-binding universal stress UspA family protein</fullName>
    </submittedName>
</protein>
<dbReference type="Proteomes" id="UP000269412">
    <property type="component" value="Unassembled WGS sequence"/>
</dbReference>
<keyword evidence="4" id="KW-1185">Reference proteome</keyword>
<dbReference type="OrthoDB" id="1421767at2"/>
<comment type="caution">
    <text evidence="3">The sequence shown here is derived from an EMBL/GenBank/DDBJ whole genome shotgun (WGS) entry which is preliminary data.</text>
</comment>
<evidence type="ECO:0000313" key="3">
    <source>
        <dbReference type="EMBL" id="RKR14903.1"/>
    </source>
</evidence>
<dbReference type="Pfam" id="PF00582">
    <property type="entry name" value="Usp"/>
    <property type="match status" value="1"/>
</dbReference>
<accession>A0A495EEC8</accession>
<dbReference type="CDD" id="cd00293">
    <property type="entry name" value="USP-like"/>
    <property type="match status" value="1"/>
</dbReference>
<feature type="domain" description="UspA" evidence="2">
    <location>
        <begin position="1"/>
        <end position="135"/>
    </location>
</feature>
<gene>
    <name evidence="3" type="ORF">CLV91_0984</name>
</gene>
<name>A0A495EEC8_9FLAO</name>
<reference evidence="3 4" key="1">
    <citation type="submission" date="2018-10" db="EMBL/GenBank/DDBJ databases">
        <title>Genomic Encyclopedia of Archaeal and Bacterial Type Strains, Phase II (KMG-II): from individual species to whole genera.</title>
        <authorList>
            <person name="Goeker M."/>
        </authorList>
    </citation>
    <scope>NUCLEOTIDE SEQUENCE [LARGE SCALE GENOMIC DNA]</scope>
    <source>
        <strain evidence="3 4">DSM 25230</strain>
    </source>
</reference>
<dbReference type="PANTHER" id="PTHR46268:SF6">
    <property type="entry name" value="UNIVERSAL STRESS PROTEIN UP12"/>
    <property type="match status" value="1"/>
</dbReference>